<dbReference type="PANTHER" id="PTHR13593:SF113">
    <property type="entry name" value="SI:DKEY-266F7.9"/>
    <property type="match status" value="1"/>
</dbReference>
<accession>A0ABU5HK89</accession>
<dbReference type="Pfam" id="PF00388">
    <property type="entry name" value="PI-PLC-X"/>
    <property type="match status" value="1"/>
</dbReference>
<feature type="domain" description="Phosphatidylinositol-specific phospholipase C X" evidence="6">
    <location>
        <begin position="53"/>
        <end position="194"/>
    </location>
</feature>
<dbReference type="PANTHER" id="PTHR13593">
    <property type="match status" value="1"/>
</dbReference>
<organism evidence="7 8">
    <name type="scientific">Hyalangium rubrum</name>
    <dbReference type="NCBI Taxonomy" id="3103134"/>
    <lineage>
        <taxon>Bacteria</taxon>
        <taxon>Pseudomonadati</taxon>
        <taxon>Myxococcota</taxon>
        <taxon>Myxococcia</taxon>
        <taxon>Myxococcales</taxon>
        <taxon>Cystobacterineae</taxon>
        <taxon>Archangiaceae</taxon>
        <taxon>Hyalangium</taxon>
    </lineage>
</organism>
<dbReference type="InterPro" id="IPR017946">
    <property type="entry name" value="PLC-like_Pdiesterase_TIM-brl"/>
</dbReference>
<comment type="catalytic activity">
    <reaction evidence="1">
        <text>a 1,2-diacyl-sn-glycero-3-phospho-(1D-myo-inositol) = 1D-myo-inositol 1,2-cyclic phosphate + a 1,2-diacyl-sn-glycerol</text>
        <dbReference type="Rhea" id="RHEA:17093"/>
        <dbReference type="ChEBI" id="CHEBI:17815"/>
        <dbReference type="ChEBI" id="CHEBI:57880"/>
        <dbReference type="ChEBI" id="CHEBI:58484"/>
        <dbReference type="EC" id="4.6.1.13"/>
    </reaction>
</comment>
<evidence type="ECO:0000256" key="3">
    <source>
        <dbReference type="ARBA" id="ARBA00019758"/>
    </source>
</evidence>
<dbReference type="RefSeq" id="WP_321552049.1">
    <property type="nucleotide sequence ID" value="NZ_JAXIVS010000035.1"/>
</dbReference>
<reference evidence="7 8" key="1">
    <citation type="submission" date="2023-12" db="EMBL/GenBank/DDBJ databases">
        <title>the genome sequence of Hyalangium sp. s54d21.</title>
        <authorList>
            <person name="Zhang X."/>
        </authorList>
    </citation>
    <scope>NUCLEOTIDE SEQUENCE [LARGE SCALE GENOMIC DNA]</scope>
    <source>
        <strain evidence="8">s54d21</strain>
    </source>
</reference>
<sequence length="562" mass="61647">MSFHPLHPRNAAAILLGMMLVMGSPALAKGRYYNHSGSIDTSHPDWMSVLPGSTSIAALSIPGTHDTMAFTSTGGDLTQTQSLSLRSQLDAGIRALDIRCRHISNSFTIHHGVVYLNTNFDDVLTTAIQFLREHPGETLLMRVKKEHTEENVTRSFHQTFEAYRDQPAYSPYIWRGTHVPTLGEVRGRIVILDDFGGGAYGVSWGSLQLQDDWTVDTLFDIDDKWNKVRTHLDQTTAGAPSTLYVNFLSGSSVLAFPYMVAGGDGLSNRGVNDYAIDHLVGGHAQRAGVMMMDFPGAGLIDAILALNYRLLPASQALPGDFATIFRNIAYTLDGDAQGRWYGLKAFVHNAAPGRIWHMMVLKSSWGGWMNHEGSFFQSSAIDDYTHIAFPTRTVTSAVSNGFLAGFVNGQLSSLTGSPADRAGELHRRVRTRFPFQSWTVLVKKAPGGLSNWAYADYGTGYKTSLGDYTYAVQGYSAVDGVYLYEHTNYEGNMLHLTSSIGRLGDVGFNDILSSIRFIGPHVATFCEHLDQTGRCFSTSQSVSDINSIPAGPWNDLITSVRF</sequence>
<keyword evidence="8" id="KW-1185">Reference proteome</keyword>
<dbReference type="SMART" id="SM00148">
    <property type="entry name" value="PLCXc"/>
    <property type="match status" value="1"/>
</dbReference>
<dbReference type="SUPFAM" id="SSF51695">
    <property type="entry name" value="PLC-like phosphodiesterases"/>
    <property type="match status" value="1"/>
</dbReference>
<name>A0ABU5HK89_9BACT</name>
<dbReference type="InterPro" id="IPR000909">
    <property type="entry name" value="PLipase_C_PInositol-sp_X_dom"/>
</dbReference>
<dbReference type="Gene3D" id="2.60.20.10">
    <property type="entry name" value="Crystallins"/>
    <property type="match status" value="1"/>
</dbReference>
<evidence type="ECO:0000259" key="6">
    <source>
        <dbReference type="SMART" id="SM00148"/>
    </source>
</evidence>
<dbReference type="EC" id="4.6.1.13" evidence="2"/>
<dbReference type="InterPro" id="IPR051057">
    <property type="entry name" value="PI-PLC_domain"/>
</dbReference>
<dbReference type="Proteomes" id="UP001291309">
    <property type="component" value="Unassembled WGS sequence"/>
</dbReference>
<gene>
    <name evidence="7" type="ORF">SYV04_43530</name>
</gene>
<dbReference type="PROSITE" id="PS50007">
    <property type="entry name" value="PIPLC_X_DOMAIN"/>
    <property type="match status" value="1"/>
</dbReference>
<proteinExistence type="predicted"/>
<evidence type="ECO:0000256" key="4">
    <source>
        <dbReference type="ARBA" id="ARBA00030474"/>
    </source>
</evidence>
<protein>
    <recommendedName>
        <fullName evidence="3">1-phosphatidylinositol phosphodiesterase</fullName>
        <ecNumber evidence="2">4.6.1.13</ecNumber>
    </recommendedName>
    <alternativeName>
        <fullName evidence="4">Phosphatidylinositol diacylglycerol-lyase</fullName>
    </alternativeName>
    <alternativeName>
        <fullName evidence="5">Phosphatidylinositol-specific phospholipase C</fullName>
    </alternativeName>
</protein>
<evidence type="ECO:0000313" key="8">
    <source>
        <dbReference type="Proteomes" id="UP001291309"/>
    </source>
</evidence>
<dbReference type="SUPFAM" id="SSF49695">
    <property type="entry name" value="gamma-Crystallin-like"/>
    <property type="match status" value="1"/>
</dbReference>
<evidence type="ECO:0000313" key="7">
    <source>
        <dbReference type="EMBL" id="MDY7233339.1"/>
    </source>
</evidence>
<dbReference type="EMBL" id="JAXIVS010000035">
    <property type="protein sequence ID" value="MDY7233339.1"/>
    <property type="molecule type" value="Genomic_DNA"/>
</dbReference>
<evidence type="ECO:0000256" key="2">
    <source>
        <dbReference type="ARBA" id="ARBA00012581"/>
    </source>
</evidence>
<dbReference type="Gene3D" id="3.20.20.190">
    <property type="entry name" value="Phosphatidylinositol (PI) phosphodiesterase"/>
    <property type="match status" value="1"/>
</dbReference>
<dbReference type="InterPro" id="IPR011024">
    <property type="entry name" value="G_crystallin-like"/>
</dbReference>
<dbReference type="CDD" id="cd08586">
    <property type="entry name" value="PI-PLCc_BcPLC_like"/>
    <property type="match status" value="1"/>
</dbReference>
<evidence type="ECO:0000256" key="5">
    <source>
        <dbReference type="ARBA" id="ARBA00030782"/>
    </source>
</evidence>
<evidence type="ECO:0000256" key="1">
    <source>
        <dbReference type="ARBA" id="ARBA00001316"/>
    </source>
</evidence>
<comment type="caution">
    <text evidence="7">The sequence shown here is derived from an EMBL/GenBank/DDBJ whole genome shotgun (WGS) entry which is preliminary data.</text>
</comment>